<dbReference type="EMBL" id="JBHUOK010000021">
    <property type="protein sequence ID" value="MFD2789534.1"/>
    <property type="molecule type" value="Genomic_DNA"/>
</dbReference>
<evidence type="ECO:0000313" key="1">
    <source>
        <dbReference type="EMBL" id="MFD2789534.1"/>
    </source>
</evidence>
<reference evidence="2" key="1">
    <citation type="journal article" date="2019" name="Int. J. Syst. Evol. Microbiol.">
        <title>The Global Catalogue of Microorganisms (GCM) 10K type strain sequencing project: providing services to taxonomists for standard genome sequencing and annotation.</title>
        <authorList>
            <consortium name="The Broad Institute Genomics Platform"/>
            <consortium name="The Broad Institute Genome Sequencing Center for Infectious Disease"/>
            <person name="Wu L."/>
            <person name="Ma J."/>
        </authorList>
    </citation>
    <scope>NUCLEOTIDE SEQUENCE [LARGE SCALE GENOMIC DNA]</scope>
    <source>
        <strain evidence="2">KCTC 52924</strain>
    </source>
</reference>
<sequence>MNTVRHIVSLLIFAGACHAHCQNAVHNYGNLQIHETAMVGFHIDVINDGTFDQNLGLVGFYNENNPITVSGAFAPVFYDTEVAITDGLYLQTAVGVNNNLNFILGNMYTPKNRSDIAVRFSEQAFYVGEGNNTKIDGYASAINKATFTFPVGDDDRLRPLTVTSSDIISLSICAYFYENPNIPSTVTQKFDTEKRDKNVMGVSTKEFWKLEGDMPVMASLSWDAWSDINVLSEHLSDLTVVGWSKKEKQWINLGNSDFKGELSKGYISSEIFIPNDYEAITIGGINDMNETLSTVELGNYYLSPNGDGINDYLVLEGINKSPRNLLQIFNRYGVLVYYKENYNNEFEGLSNRKMVINRKSGLDSGVYFYIITLNDLKIKHQGYLYLARAKKK</sequence>
<keyword evidence="2" id="KW-1185">Reference proteome</keyword>
<protein>
    <submittedName>
        <fullName evidence="1">Gliding motility-associated C-terminal domain-containing protein</fullName>
    </submittedName>
</protein>
<dbReference type="InterPro" id="IPR026341">
    <property type="entry name" value="T9SS_type_B"/>
</dbReference>
<dbReference type="Proteomes" id="UP001597532">
    <property type="component" value="Unassembled WGS sequence"/>
</dbReference>
<dbReference type="Pfam" id="PF13585">
    <property type="entry name" value="CHU_C"/>
    <property type="match status" value="1"/>
</dbReference>
<dbReference type="PROSITE" id="PS51257">
    <property type="entry name" value="PROKAR_LIPOPROTEIN"/>
    <property type="match status" value="1"/>
</dbReference>
<dbReference type="NCBIfam" id="TIGR04131">
    <property type="entry name" value="Bac_Flav_CTERM"/>
    <property type="match status" value="1"/>
</dbReference>
<proteinExistence type="predicted"/>
<organism evidence="1 2">
    <name type="scientific">Arenibacter antarcticus</name>
    <dbReference type="NCBI Taxonomy" id="2040469"/>
    <lineage>
        <taxon>Bacteria</taxon>
        <taxon>Pseudomonadati</taxon>
        <taxon>Bacteroidota</taxon>
        <taxon>Flavobacteriia</taxon>
        <taxon>Flavobacteriales</taxon>
        <taxon>Flavobacteriaceae</taxon>
        <taxon>Arenibacter</taxon>
    </lineage>
</organism>
<evidence type="ECO:0000313" key="2">
    <source>
        <dbReference type="Proteomes" id="UP001597532"/>
    </source>
</evidence>
<gene>
    <name evidence="1" type="ORF">ACFS1K_07170</name>
</gene>
<accession>A0ABW5VCW7</accession>
<name>A0ABW5VCW7_9FLAO</name>
<comment type="caution">
    <text evidence="1">The sequence shown here is derived from an EMBL/GenBank/DDBJ whole genome shotgun (WGS) entry which is preliminary data.</text>
</comment>
<dbReference type="RefSeq" id="WP_251808235.1">
    <property type="nucleotide sequence ID" value="NZ_CP166679.1"/>
</dbReference>